<reference evidence="3 4" key="1">
    <citation type="submission" date="2017-09" db="EMBL/GenBank/DDBJ databases">
        <title>Large-scale bioinformatics analysis of Bacillus genomes uncovers conserved roles of natural products in bacterial physiology.</title>
        <authorList>
            <consortium name="Agbiome Team Llc"/>
            <person name="Bleich R.M."/>
            <person name="Grubbs K.J."/>
            <person name="Santa Maria K.C."/>
            <person name="Allen S.E."/>
            <person name="Farag S."/>
            <person name="Shank E.A."/>
            <person name="Bowers A."/>
        </authorList>
    </citation>
    <scope>NUCLEOTIDE SEQUENCE [LARGE SCALE GENOMIC DNA]</scope>
    <source>
        <strain evidence="3 4">AFS046104</strain>
    </source>
</reference>
<protein>
    <submittedName>
        <fullName evidence="3">Glycosyl transferase family 2</fullName>
    </submittedName>
</protein>
<feature type="domain" description="Glycosyltransferase 2-like" evidence="2">
    <location>
        <begin position="7"/>
        <end position="161"/>
    </location>
</feature>
<dbReference type="Pfam" id="PF00535">
    <property type="entry name" value="Glycos_transf_2"/>
    <property type="match status" value="1"/>
</dbReference>
<dbReference type="CDD" id="cd00761">
    <property type="entry name" value="Glyco_tranf_GTA_type"/>
    <property type="match status" value="1"/>
</dbReference>
<dbReference type="RefSeq" id="WP_098361976.1">
    <property type="nucleotide sequence ID" value="NZ_NTUE01000068.1"/>
</dbReference>
<dbReference type="EMBL" id="NUJQ01000020">
    <property type="protein sequence ID" value="PGQ08144.1"/>
    <property type="molecule type" value="Genomic_DNA"/>
</dbReference>
<dbReference type="InterPro" id="IPR001173">
    <property type="entry name" value="Glyco_trans_2-like"/>
</dbReference>
<name>A0A2B1D5C3_BACCE</name>
<evidence type="ECO:0000313" key="4">
    <source>
        <dbReference type="Proteomes" id="UP000221438"/>
    </source>
</evidence>
<organism evidence="3 4">
    <name type="scientific">Bacillus cereus</name>
    <dbReference type="NCBI Taxonomy" id="1396"/>
    <lineage>
        <taxon>Bacteria</taxon>
        <taxon>Bacillati</taxon>
        <taxon>Bacillota</taxon>
        <taxon>Bacilli</taxon>
        <taxon>Bacillales</taxon>
        <taxon>Bacillaceae</taxon>
        <taxon>Bacillus</taxon>
        <taxon>Bacillus cereus group</taxon>
    </lineage>
</organism>
<evidence type="ECO:0000259" key="2">
    <source>
        <dbReference type="Pfam" id="PF00535"/>
    </source>
</evidence>
<dbReference type="SUPFAM" id="SSF53448">
    <property type="entry name" value="Nucleotide-diphospho-sugar transferases"/>
    <property type="match status" value="1"/>
</dbReference>
<dbReference type="InterPro" id="IPR029044">
    <property type="entry name" value="Nucleotide-diphossugar_trans"/>
</dbReference>
<dbReference type="PANTHER" id="PTHR22916">
    <property type="entry name" value="GLYCOSYLTRANSFERASE"/>
    <property type="match status" value="1"/>
</dbReference>
<sequence length="314" mass="36202">MNNAKVSIVIPTYKRADKIVRALESCVNQDYKNIEIIVVDDNGDGSEFRDKTKSLVGPYIEKYGVRYIEHKENKGGAGARNTGIREASGLLVSFLDDDDEILPRKISQQVELYNQHKNDNVGLIYCYCEAVNEKGEHKRYYNNDLQGNPLYENMLGCIAGTSLWLSPKRVLEEVGCFEDTPSKQDTILLLKILAAGYNVFRVDQPLVKYYEYNDGKISGMGLNNIKGECNARIFSRKYYYKLDDLTKILNVEYRFSKKLLTLYLLNGKNDLAKKELKNMITLKRYSIDTLKGLSKYYFKSIYKMFITNKNKRLI</sequence>
<dbReference type="Gene3D" id="3.90.550.10">
    <property type="entry name" value="Spore Coat Polysaccharide Biosynthesis Protein SpsA, Chain A"/>
    <property type="match status" value="1"/>
</dbReference>
<evidence type="ECO:0000256" key="1">
    <source>
        <dbReference type="ARBA" id="ARBA00006739"/>
    </source>
</evidence>
<dbReference type="Proteomes" id="UP000221438">
    <property type="component" value="Unassembled WGS sequence"/>
</dbReference>
<dbReference type="AlphaFoldDB" id="A0A2B1D5C3"/>
<evidence type="ECO:0000313" key="3">
    <source>
        <dbReference type="EMBL" id="PGQ08144.1"/>
    </source>
</evidence>
<comment type="similarity">
    <text evidence="1">Belongs to the glycosyltransferase 2 family.</text>
</comment>
<proteinExistence type="inferred from homology"/>
<dbReference type="PANTHER" id="PTHR22916:SF3">
    <property type="entry name" value="UDP-GLCNAC:BETAGAL BETA-1,3-N-ACETYLGLUCOSAMINYLTRANSFERASE-LIKE PROTEIN 1"/>
    <property type="match status" value="1"/>
</dbReference>
<comment type="caution">
    <text evidence="3">The sequence shown here is derived from an EMBL/GenBank/DDBJ whole genome shotgun (WGS) entry which is preliminary data.</text>
</comment>
<gene>
    <name evidence="3" type="ORF">COA08_15915</name>
</gene>
<keyword evidence="3" id="KW-0808">Transferase</keyword>
<dbReference type="GO" id="GO:0016758">
    <property type="term" value="F:hexosyltransferase activity"/>
    <property type="evidence" value="ECO:0007669"/>
    <property type="project" value="UniProtKB-ARBA"/>
</dbReference>
<accession>A0A2B1D5C3</accession>